<evidence type="ECO:0000313" key="18">
    <source>
        <dbReference type="Proteomes" id="UP000229952"/>
    </source>
</evidence>
<dbReference type="NCBIfam" id="TIGR00877">
    <property type="entry name" value="purD"/>
    <property type="match status" value="1"/>
</dbReference>
<dbReference type="InterPro" id="IPR020562">
    <property type="entry name" value="PRibGlycinamide_synth_N"/>
</dbReference>
<dbReference type="GO" id="GO:0046872">
    <property type="term" value="F:metal ion binding"/>
    <property type="evidence" value="ECO:0007669"/>
    <property type="project" value="UniProtKB-KW"/>
</dbReference>
<dbReference type="Proteomes" id="UP000229952">
    <property type="component" value="Unassembled WGS sequence"/>
</dbReference>
<dbReference type="GO" id="GO:0004637">
    <property type="term" value="F:phosphoribosylamine-glycine ligase activity"/>
    <property type="evidence" value="ECO:0007669"/>
    <property type="project" value="UniProtKB-UniRule"/>
</dbReference>
<evidence type="ECO:0000256" key="13">
    <source>
        <dbReference type="ARBA" id="ARBA00042864"/>
    </source>
</evidence>
<comment type="catalytic activity">
    <reaction evidence="14">
        <text>5-phospho-beta-D-ribosylamine + glycine + ATP = N(1)-(5-phospho-beta-D-ribosyl)glycinamide + ADP + phosphate + H(+)</text>
        <dbReference type="Rhea" id="RHEA:17453"/>
        <dbReference type="ChEBI" id="CHEBI:15378"/>
        <dbReference type="ChEBI" id="CHEBI:30616"/>
        <dbReference type="ChEBI" id="CHEBI:43474"/>
        <dbReference type="ChEBI" id="CHEBI:57305"/>
        <dbReference type="ChEBI" id="CHEBI:58681"/>
        <dbReference type="ChEBI" id="CHEBI:143788"/>
        <dbReference type="ChEBI" id="CHEBI:456216"/>
        <dbReference type="EC" id="6.3.4.13"/>
    </reaction>
</comment>
<dbReference type="SUPFAM" id="SSF51246">
    <property type="entry name" value="Rudiment single hybrid motif"/>
    <property type="match status" value="1"/>
</dbReference>
<evidence type="ECO:0000313" key="17">
    <source>
        <dbReference type="EMBL" id="PIP24304.1"/>
    </source>
</evidence>
<evidence type="ECO:0000256" key="6">
    <source>
        <dbReference type="ARBA" id="ARBA00022723"/>
    </source>
</evidence>
<evidence type="ECO:0000256" key="3">
    <source>
        <dbReference type="ARBA" id="ARBA00005174"/>
    </source>
</evidence>
<dbReference type="Gene3D" id="3.40.50.20">
    <property type="match status" value="1"/>
</dbReference>
<evidence type="ECO:0000256" key="14">
    <source>
        <dbReference type="HAMAP-Rule" id="MF_00138"/>
    </source>
</evidence>
<comment type="similarity">
    <text evidence="11 14">Belongs to the GARS family.</text>
</comment>
<keyword evidence="10" id="KW-0464">Manganese</keyword>
<dbReference type="InterPro" id="IPR011761">
    <property type="entry name" value="ATP-grasp"/>
</dbReference>
<dbReference type="GO" id="GO:0009113">
    <property type="term" value="P:purine nucleobase biosynthetic process"/>
    <property type="evidence" value="ECO:0007669"/>
    <property type="project" value="InterPro"/>
</dbReference>
<evidence type="ECO:0000256" key="9">
    <source>
        <dbReference type="ARBA" id="ARBA00022840"/>
    </source>
</evidence>
<comment type="caution">
    <text evidence="17">The sequence shown here is derived from an EMBL/GenBank/DDBJ whole genome shotgun (WGS) entry which is preliminary data.</text>
</comment>
<dbReference type="EC" id="6.3.4.13" evidence="4 14"/>
<dbReference type="InterPro" id="IPR011054">
    <property type="entry name" value="Rudment_hybrid_motif"/>
</dbReference>
<evidence type="ECO:0000256" key="2">
    <source>
        <dbReference type="ARBA" id="ARBA00001946"/>
    </source>
</evidence>
<dbReference type="InterPro" id="IPR037123">
    <property type="entry name" value="PRibGlycinamide_synth_C_sf"/>
</dbReference>
<dbReference type="GO" id="GO:0005524">
    <property type="term" value="F:ATP binding"/>
    <property type="evidence" value="ECO:0007669"/>
    <property type="project" value="UniProtKB-UniRule"/>
</dbReference>
<dbReference type="InterPro" id="IPR000115">
    <property type="entry name" value="PRibGlycinamide_synth"/>
</dbReference>
<dbReference type="Gene3D" id="3.30.1490.20">
    <property type="entry name" value="ATP-grasp fold, A domain"/>
    <property type="match status" value="1"/>
</dbReference>
<sequence length="431" mass="46862">MKVMVIGSGGREDALVWKISQSPLVSQVFCAPGNAGISIRPKTKCLPSLKATDIWNLRTFARGNKIDLTVVGPEAPLVAGIVDEFEKVNLKIFGPKKETAQIEGSKVFAKNFLKRYKIPTPSFTVFDINEIAEAKKYAQANLPCVIKADGLAAGKGVIPCFNESEVLAAIEKIMVRKEFGDSGNRVVVEEFLRGEEATFKILTDGQNSIPLLSTQDHKPVFDGDRGENTGGMGAYAPAPVITKELEKEITETIINPTLKGMQKEGKPYRGVLYVGLMITPQGPKVLEFNCRFGDPELQPIVLLMKSDIVPILMGISQGQLTKEKIIWEDRAAVCVVMTSAGYPGEYQIGKEIEGLEEVAEMGDVVVFHAGTRSENGKILTAGGRVLGVTAKANGIPEAIKVAYRAVSKISWDGERHRTDIGQKALKLCFPK</sequence>
<dbReference type="InterPro" id="IPR016185">
    <property type="entry name" value="PreATP-grasp_dom_sf"/>
</dbReference>
<dbReference type="PROSITE" id="PS00184">
    <property type="entry name" value="GARS"/>
    <property type="match status" value="1"/>
</dbReference>
<dbReference type="Pfam" id="PF02843">
    <property type="entry name" value="GARS_C"/>
    <property type="match status" value="1"/>
</dbReference>
<gene>
    <name evidence="14" type="primary">purD</name>
    <name evidence="17" type="ORF">COX35_01415</name>
</gene>
<evidence type="ECO:0000259" key="16">
    <source>
        <dbReference type="PROSITE" id="PS50975"/>
    </source>
</evidence>
<dbReference type="InterPro" id="IPR020561">
    <property type="entry name" value="PRibGlycinamid_synth_ATP-grasp"/>
</dbReference>
<dbReference type="SMART" id="SM01210">
    <property type="entry name" value="GARS_C"/>
    <property type="match status" value="1"/>
</dbReference>
<dbReference type="HAMAP" id="MF_00138">
    <property type="entry name" value="GARS"/>
    <property type="match status" value="1"/>
</dbReference>
<evidence type="ECO:0000256" key="12">
    <source>
        <dbReference type="ARBA" id="ARBA00042242"/>
    </source>
</evidence>
<name>A0A2G9YYG5_9BACT</name>
<dbReference type="Pfam" id="PF02844">
    <property type="entry name" value="GARS_N"/>
    <property type="match status" value="1"/>
</dbReference>
<dbReference type="PANTHER" id="PTHR43472">
    <property type="entry name" value="PHOSPHORIBOSYLAMINE--GLYCINE LIGASE"/>
    <property type="match status" value="1"/>
</dbReference>
<dbReference type="SMART" id="SM01209">
    <property type="entry name" value="GARS_A"/>
    <property type="match status" value="1"/>
</dbReference>
<dbReference type="FunFam" id="3.40.50.20:FF:000006">
    <property type="entry name" value="Phosphoribosylamine--glycine ligase, chloroplastic"/>
    <property type="match status" value="1"/>
</dbReference>
<evidence type="ECO:0000256" key="1">
    <source>
        <dbReference type="ARBA" id="ARBA00001936"/>
    </source>
</evidence>
<dbReference type="SUPFAM" id="SSF56059">
    <property type="entry name" value="Glutathione synthetase ATP-binding domain-like"/>
    <property type="match status" value="1"/>
</dbReference>
<organism evidence="17 18">
    <name type="scientific">Candidatus Nealsonbacteria bacterium CG23_combo_of_CG06-09_8_20_14_all_37_18</name>
    <dbReference type="NCBI Taxonomy" id="1974720"/>
    <lineage>
        <taxon>Bacteria</taxon>
        <taxon>Candidatus Nealsoniibacteriota</taxon>
    </lineage>
</organism>
<evidence type="ECO:0000256" key="5">
    <source>
        <dbReference type="ARBA" id="ARBA00022598"/>
    </source>
</evidence>
<dbReference type="Gene3D" id="3.90.600.10">
    <property type="entry name" value="Phosphoribosylglycinamide synthetase, C-terminal domain"/>
    <property type="match status" value="1"/>
</dbReference>
<evidence type="ECO:0000256" key="11">
    <source>
        <dbReference type="ARBA" id="ARBA00038345"/>
    </source>
</evidence>
<dbReference type="UniPathway" id="UPA00074">
    <property type="reaction ID" value="UER00125"/>
</dbReference>
<dbReference type="InterPro" id="IPR013815">
    <property type="entry name" value="ATP_grasp_subdomain_1"/>
</dbReference>
<dbReference type="EMBL" id="PCRQ01000033">
    <property type="protein sequence ID" value="PIP24304.1"/>
    <property type="molecule type" value="Genomic_DNA"/>
</dbReference>
<proteinExistence type="inferred from homology"/>
<comment type="pathway">
    <text evidence="3 14">Purine metabolism; IMP biosynthesis via de novo pathway; N(1)-(5-phospho-D-ribosyl)glycinamide from 5-phospho-alpha-D-ribose 1-diphosphate: step 2/2.</text>
</comment>
<dbReference type="PANTHER" id="PTHR43472:SF1">
    <property type="entry name" value="PHOSPHORIBOSYLAMINE--GLYCINE LIGASE, CHLOROPLASTIC"/>
    <property type="match status" value="1"/>
</dbReference>
<protein>
    <recommendedName>
        <fullName evidence="4 14">Phosphoribosylamine--glycine ligase</fullName>
        <ecNumber evidence="4 14">6.3.4.13</ecNumber>
    </recommendedName>
    <alternativeName>
        <fullName evidence="14">GARS</fullName>
    </alternativeName>
    <alternativeName>
        <fullName evidence="12 14">Glycinamide ribonucleotide synthetase</fullName>
    </alternativeName>
    <alternativeName>
        <fullName evidence="13 14">Phosphoribosylglycinamide synthetase</fullName>
    </alternativeName>
</protein>
<reference evidence="17 18" key="1">
    <citation type="submission" date="2017-09" db="EMBL/GenBank/DDBJ databases">
        <title>Depth-based differentiation of microbial function through sediment-hosted aquifers and enrichment of novel symbionts in the deep terrestrial subsurface.</title>
        <authorList>
            <person name="Probst A.J."/>
            <person name="Ladd B."/>
            <person name="Jarett J.K."/>
            <person name="Geller-Mcgrath D.E."/>
            <person name="Sieber C.M."/>
            <person name="Emerson J.B."/>
            <person name="Anantharaman K."/>
            <person name="Thomas B.C."/>
            <person name="Malmstrom R."/>
            <person name="Stieglmeier M."/>
            <person name="Klingl A."/>
            <person name="Woyke T."/>
            <person name="Ryan C.M."/>
            <person name="Banfield J.F."/>
        </authorList>
    </citation>
    <scope>NUCLEOTIDE SEQUENCE [LARGE SCALE GENOMIC DNA]</scope>
    <source>
        <strain evidence="17">CG23_combo_of_CG06-09_8_20_14_all_37_18</strain>
    </source>
</reference>
<feature type="domain" description="ATP-grasp" evidence="16">
    <location>
        <begin position="110"/>
        <end position="317"/>
    </location>
</feature>
<keyword evidence="9 15" id="KW-0067">ATP-binding</keyword>
<keyword evidence="6" id="KW-0479">Metal-binding</keyword>
<keyword evidence="8 14" id="KW-0658">Purine biosynthesis</keyword>
<accession>A0A2G9YYG5</accession>
<keyword evidence="7 15" id="KW-0547">Nucleotide-binding</keyword>
<evidence type="ECO:0000256" key="15">
    <source>
        <dbReference type="PROSITE-ProRule" id="PRU00409"/>
    </source>
</evidence>
<dbReference type="Pfam" id="PF01071">
    <property type="entry name" value="GARS_A"/>
    <property type="match status" value="1"/>
</dbReference>
<comment type="cofactor">
    <cofactor evidence="2">
        <name>Mg(2+)</name>
        <dbReference type="ChEBI" id="CHEBI:18420"/>
    </cofactor>
</comment>
<evidence type="ECO:0000256" key="7">
    <source>
        <dbReference type="ARBA" id="ARBA00022741"/>
    </source>
</evidence>
<evidence type="ECO:0000256" key="4">
    <source>
        <dbReference type="ARBA" id="ARBA00013255"/>
    </source>
</evidence>
<evidence type="ECO:0000256" key="10">
    <source>
        <dbReference type="ARBA" id="ARBA00023211"/>
    </source>
</evidence>
<dbReference type="FunFam" id="3.90.600.10:FF:000001">
    <property type="entry name" value="Trifunctional purine biosynthetic protein adenosine-3"/>
    <property type="match status" value="1"/>
</dbReference>
<dbReference type="SUPFAM" id="SSF52440">
    <property type="entry name" value="PreATP-grasp domain"/>
    <property type="match status" value="1"/>
</dbReference>
<comment type="cofactor">
    <cofactor evidence="1">
        <name>Mn(2+)</name>
        <dbReference type="ChEBI" id="CHEBI:29035"/>
    </cofactor>
</comment>
<dbReference type="InterPro" id="IPR020559">
    <property type="entry name" value="PRibGlycinamide_synth_CS"/>
</dbReference>
<dbReference type="PROSITE" id="PS50975">
    <property type="entry name" value="ATP_GRASP"/>
    <property type="match status" value="1"/>
</dbReference>
<dbReference type="GO" id="GO:0006189">
    <property type="term" value="P:'de novo' IMP biosynthetic process"/>
    <property type="evidence" value="ECO:0007669"/>
    <property type="project" value="UniProtKB-UniRule"/>
</dbReference>
<evidence type="ECO:0000256" key="8">
    <source>
        <dbReference type="ARBA" id="ARBA00022755"/>
    </source>
</evidence>
<dbReference type="Gene3D" id="3.30.470.20">
    <property type="entry name" value="ATP-grasp fold, B domain"/>
    <property type="match status" value="1"/>
</dbReference>
<keyword evidence="5 14" id="KW-0436">Ligase</keyword>
<dbReference type="AlphaFoldDB" id="A0A2G9YYG5"/>
<dbReference type="InterPro" id="IPR020560">
    <property type="entry name" value="PRibGlycinamide_synth_C-dom"/>
</dbReference>